<sequence length="391" mass="42959">MSASRIRAGAVVLLTGTLAFGLNSMFGQVCRNGWVGAVIGIFTSADPNRAVLPGSAIPVLRVYTRFRPLDELLALANIMFWNVVDGSTPQLSLYAIQFGGQLVPIYAAMMIEGLREGNRHRVFFYSVLWGDLMQATGYSTIMPIYAAIHLMTSTAASNSKKAISPAYLAPLDLRAILPAFGFGYILLTCLFAYPFSSGVFRQWTCALWQGFPHKVVLIQYVIAVILQGFGTADLRARHQSWQENYRALSRVYSFAYNIAAAAQMFTFIVLALVAVCPELLPAGVAQALTLGKVFKPGSFHSTQPMESMAAAMHTLFLYDQYSGSTSALIWGVSLYLISKETVTWNECLGLACNVLRWSAVAGPAGALVRLLQRRDQELMLEDYPNDVKKVF</sequence>
<proteinExistence type="predicted"/>
<evidence type="ECO:0000313" key="4">
    <source>
        <dbReference type="Proteomes" id="UP001303473"/>
    </source>
</evidence>
<feature type="transmembrane region" description="Helical" evidence="1">
    <location>
        <begin position="215"/>
        <end position="234"/>
    </location>
</feature>
<feature type="transmembrane region" description="Helical" evidence="1">
    <location>
        <begin position="254"/>
        <end position="275"/>
    </location>
</feature>
<organism evidence="3 4">
    <name type="scientific">Diplogelasinospora grovesii</name>
    <dbReference type="NCBI Taxonomy" id="303347"/>
    <lineage>
        <taxon>Eukaryota</taxon>
        <taxon>Fungi</taxon>
        <taxon>Dikarya</taxon>
        <taxon>Ascomycota</taxon>
        <taxon>Pezizomycotina</taxon>
        <taxon>Sordariomycetes</taxon>
        <taxon>Sordariomycetidae</taxon>
        <taxon>Sordariales</taxon>
        <taxon>Diplogelasinosporaceae</taxon>
        <taxon>Diplogelasinospora</taxon>
    </lineage>
</organism>
<dbReference type="EMBL" id="MU853778">
    <property type="protein sequence ID" value="KAK3941974.1"/>
    <property type="molecule type" value="Genomic_DNA"/>
</dbReference>
<dbReference type="Proteomes" id="UP001303473">
    <property type="component" value="Unassembled WGS sequence"/>
</dbReference>
<protein>
    <submittedName>
        <fullName evidence="3">Uncharacterized protein</fullName>
    </submittedName>
</protein>
<gene>
    <name evidence="3" type="ORF">QBC46DRAFT_352834</name>
</gene>
<name>A0AAN6S677_9PEZI</name>
<comment type="caution">
    <text evidence="3">The sequence shown here is derived from an EMBL/GenBank/DDBJ whole genome shotgun (WGS) entry which is preliminary data.</text>
</comment>
<feature type="transmembrane region" description="Helical" evidence="1">
    <location>
        <begin position="175"/>
        <end position="195"/>
    </location>
</feature>
<evidence type="ECO:0000313" key="3">
    <source>
        <dbReference type="EMBL" id="KAK3941974.1"/>
    </source>
</evidence>
<keyword evidence="1" id="KW-0812">Transmembrane</keyword>
<feature type="signal peptide" evidence="2">
    <location>
        <begin position="1"/>
        <end position="19"/>
    </location>
</feature>
<reference evidence="4" key="1">
    <citation type="journal article" date="2023" name="Mol. Phylogenet. Evol.">
        <title>Genome-scale phylogeny and comparative genomics of the fungal order Sordariales.</title>
        <authorList>
            <person name="Hensen N."/>
            <person name="Bonometti L."/>
            <person name="Westerberg I."/>
            <person name="Brannstrom I.O."/>
            <person name="Guillou S."/>
            <person name="Cros-Aarteil S."/>
            <person name="Calhoun S."/>
            <person name="Haridas S."/>
            <person name="Kuo A."/>
            <person name="Mondo S."/>
            <person name="Pangilinan J."/>
            <person name="Riley R."/>
            <person name="LaButti K."/>
            <person name="Andreopoulos B."/>
            <person name="Lipzen A."/>
            <person name="Chen C."/>
            <person name="Yan M."/>
            <person name="Daum C."/>
            <person name="Ng V."/>
            <person name="Clum A."/>
            <person name="Steindorff A."/>
            <person name="Ohm R.A."/>
            <person name="Martin F."/>
            <person name="Silar P."/>
            <person name="Natvig D.O."/>
            <person name="Lalanne C."/>
            <person name="Gautier V."/>
            <person name="Ament-Velasquez S.L."/>
            <person name="Kruys A."/>
            <person name="Hutchinson M.I."/>
            <person name="Powell A.J."/>
            <person name="Barry K."/>
            <person name="Miller A.N."/>
            <person name="Grigoriev I.V."/>
            <person name="Debuchy R."/>
            <person name="Gladieux P."/>
            <person name="Hiltunen Thoren M."/>
            <person name="Johannesson H."/>
        </authorList>
    </citation>
    <scope>NUCLEOTIDE SEQUENCE [LARGE SCALE GENOMIC DNA]</scope>
    <source>
        <strain evidence="4">CBS 340.73</strain>
    </source>
</reference>
<evidence type="ECO:0000256" key="1">
    <source>
        <dbReference type="SAM" id="Phobius"/>
    </source>
</evidence>
<accession>A0AAN6S677</accession>
<feature type="chain" id="PRO_5042983212" evidence="2">
    <location>
        <begin position="20"/>
        <end position="391"/>
    </location>
</feature>
<dbReference type="AlphaFoldDB" id="A0AAN6S677"/>
<keyword evidence="1" id="KW-0472">Membrane</keyword>
<keyword evidence="2" id="KW-0732">Signal</keyword>
<keyword evidence="1" id="KW-1133">Transmembrane helix</keyword>
<keyword evidence="4" id="KW-1185">Reference proteome</keyword>
<evidence type="ECO:0000256" key="2">
    <source>
        <dbReference type="SAM" id="SignalP"/>
    </source>
</evidence>